<reference evidence="11" key="1">
    <citation type="submission" date="2022-03" db="EMBL/GenBank/DDBJ databases">
        <authorList>
            <person name="Legras J.-L."/>
            <person name="Devillers H."/>
            <person name="Grondin C."/>
        </authorList>
    </citation>
    <scope>NUCLEOTIDE SEQUENCE</scope>
    <source>
        <strain evidence="11">CLIB 1423</strain>
    </source>
</reference>
<evidence type="ECO:0000256" key="7">
    <source>
        <dbReference type="ARBA" id="ARBA00022801"/>
    </source>
</evidence>
<proteinExistence type="inferred from homology"/>
<keyword evidence="6" id="KW-0963">Cytoplasm</keyword>
<evidence type="ECO:0000256" key="5">
    <source>
        <dbReference type="ARBA" id="ARBA00022448"/>
    </source>
</evidence>
<evidence type="ECO:0000256" key="1">
    <source>
        <dbReference type="ARBA" id="ARBA00004496"/>
    </source>
</evidence>
<evidence type="ECO:0000256" key="3">
    <source>
        <dbReference type="ARBA" id="ARBA00009678"/>
    </source>
</evidence>
<dbReference type="GO" id="GO:0015031">
    <property type="term" value="P:protein transport"/>
    <property type="evidence" value="ECO:0007669"/>
    <property type="project" value="UniProtKB-KW"/>
</dbReference>
<keyword evidence="7" id="KW-0378">Hydrolase</keyword>
<accession>A0A9P0QLN7</accession>
<dbReference type="AlphaFoldDB" id="A0A9P0QLN7"/>
<name>A0A9P0QLN7_9ASCO</name>
<feature type="domain" description="SAC" evidence="10">
    <location>
        <begin position="197"/>
        <end position="581"/>
    </location>
</feature>
<comment type="similarity">
    <text evidence="3">In the central section; belongs to the inositol 1,4,5-trisphosphate 5-phosphatase family.</text>
</comment>
<dbReference type="EMBL" id="CAKXYY010000002">
    <property type="protein sequence ID" value="CAH2350831.1"/>
    <property type="molecule type" value="Genomic_DNA"/>
</dbReference>
<dbReference type="InterPro" id="IPR002013">
    <property type="entry name" value="SAC_dom"/>
</dbReference>
<dbReference type="GO" id="GO:0016020">
    <property type="term" value="C:membrane"/>
    <property type="evidence" value="ECO:0007669"/>
    <property type="project" value="TreeGrafter"/>
</dbReference>
<evidence type="ECO:0000256" key="6">
    <source>
        <dbReference type="ARBA" id="ARBA00022490"/>
    </source>
</evidence>
<gene>
    <name evidence="11" type="ORF">CLIB1423_02S06150</name>
</gene>
<dbReference type="EC" id="3.1.3.36" evidence="4"/>
<dbReference type="Pfam" id="PF22669">
    <property type="entry name" value="Exo_endo_phos2"/>
    <property type="match status" value="1"/>
</dbReference>
<comment type="caution">
    <text evidence="11">The sequence shown here is derived from an EMBL/GenBank/DDBJ whole genome shotgun (WGS) entry which is preliminary data.</text>
</comment>
<evidence type="ECO:0000313" key="11">
    <source>
        <dbReference type="EMBL" id="CAH2350831.1"/>
    </source>
</evidence>
<feature type="region of interest" description="Disordered" evidence="9">
    <location>
        <begin position="33"/>
        <end position="71"/>
    </location>
</feature>
<evidence type="ECO:0000256" key="2">
    <source>
        <dbReference type="ARBA" id="ARBA00008943"/>
    </source>
</evidence>
<dbReference type="Gene3D" id="3.60.10.10">
    <property type="entry name" value="Endonuclease/exonuclease/phosphatase"/>
    <property type="match status" value="1"/>
</dbReference>
<dbReference type="GO" id="GO:0005737">
    <property type="term" value="C:cytoplasm"/>
    <property type="evidence" value="ECO:0007669"/>
    <property type="project" value="UniProtKB-SubCell"/>
</dbReference>
<dbReference type="Proteomes" id="UP000837801">
    <property type="component" value="Unassembled WGS sequence"/>
</dbReference>
<evidence type="ECO:0000256" key="9">
    <source>
        <dbReference type="SAM" id="MobiDB-lite"/>
    </source>
</evidence>
<dbReference type="OrthoDB" id="405996at2759"/>
<dbReference type="Pfam" id="PF02383">
    <property type="entry name" value="Syja_N"/>
    <property type="match status" value="1"/>
</dbReference>
<dbReference type="SUPFAM" id="SSF56219">
    <property type="entry name" value="DNase I-like"/>
    <property type="match status" value="1"/>
</dbReference>
<dbReference type="GO" id="GO:0046856">
    <property type="term" value="P:phosphatidylinositol dephosphorylation"/>
    <property type="evidence" value="ECO:0007669"/>
    <property type="project" value="InterPro"/>
</dbReference>
<protein>
    <recommendedName>
        <fullName evidence="4">phosphoinositide 5-phosphatase</fullName>
        <ecNumber evidence="4">3.1.3.36</ecNumber>
    </recommendedName>
</protein>
<keyword evidence="8" id="KW-0653">Protein transport</keyword>
<evidence type="ECO:0000256" key="4">
    <source>
        <dbReference type="ARBA" id="ARBA00013044"/>
    </source>
</evidence>
<dbReference type="InterPro" id="IPR000300">
    <property type="entry name" value="IPPc"/>
</dbReference>
<evidence type="ECO:0000313" key="12">
    <source>
        <dbReference type="Proteomes" id="UP000837801"/>
    </source>
</evidence>
<sequence>MKLYLNDRPRTFVIVSGAHALLVRHPFPTYAGGSSHHNIHLHHHHHHQASGEDQKKQSSSSSASKGSSTSSSSTLNKVIVEFVQKDSLQFSNFRDITPNKSKQKQIFGFLGLLNFKSNIYLGFITSRSKSASPIIGEDIYTITGVDFYCLNNDEFDHFIGRDIDDQLDADHSLATSAGGGTSSAADKITSDYPAASIRRLLSSGSFYYSSNFDITSNFQERSYHKTISSFEDDSTKKTFANKFHLISDNPYFRSFMWNSFMNSELIEFRSRLSANEKIAFDTTGFLTTITRGYAQTVNTLVSPGVDALLTIISKQSCCKNGPLFGDWGCDDSGDVSNFVETEVLVYTEKFCFSYVIVRGNVPIFWEVEGNFHKKTLLTSKKSKKIVYPRSFEASQHAFSRHFEKLNTQFNEVHILNALTDDTKTYKGDLNVTFKEHIIEYNRNGESLNTDNDVNNDPELSGMMRLTSTSLPVTTSTIKKIGYNATQPTNIVSRLYQNIIDFGAFFYDFPKNANTGKQLGVFRINSFDSLSKANFLSKIISQEVIELALRDVGIEHVEQDLLLKHGKLWHENDDQLTKLTLNFVSNSTKLHKSSAATTKGTIKSHLTKKYLSGVVTEPKPNEMAMLKLLGKLQDQVNVIIKNPIHDYVSRELKKNLKEFSSFQDISIFSTTFNVNGSLEKDEEVIRGWLYPEVAHRPYDVVFVGFQEIVELTTSQMVNTHSSNRLKWIKSLKVVLEKYSPQENTKYVSLWDGQLGGIALLLFIKESELKNIANVEGSFKKTGLGGMSANKGGVSVSFNFSNTQICLVASHLAAGLNNEEERHHNYKTIAKGIKFSKNRRIKDHDIVIWLGDFNYRISTISNEQVKMFVEKEEFTKLFEYDQLNKQMAIGESFPFYDEMEIKFAPTYKFDNGTKTYDTSEKQRAPAWTDRILSMSKSNNIKQLYYNCYEDIIFSDHRPVLAIFKVSVNIIDEQKKSALADHLYETFKKDFGSLNDLFFTNNSNINISYILNGDEDDNNLPPPSSEKSKWWIDGGLPAKIYIQELENNSGSKTDVNVINPNNPINPFEESGAMAVREFVPKRELIQEVATK</sequence>
<keyword evidence="5" id="KW-0813">Transport</keyword>
<evidence type="ECO:0000259" key="10">
    <source>
        <dbReference type="PROSITE" id="PS50275"/>
    </source>
</evidence>
<evidence type="ECO:0000256" key="8">
    <source>
        <dbReference type="ARBA" id="ARBA00022927"/>
    </source>
</evidence>
<dbReference type="FunFam" id="3.60.10.10:FF:000029">
    <property type="entry name" value="Inositol polyphosphate 5-phosphatase"/>
    <property type="match status" value="1"/>
</dbReference>
<dbReference type="PROSITE" id="PS50275">
    <property type="entry name" value="SAC"/>
    <property type="match status" value="1"/>
</dbReference>
<comment type="subcellular location">
    <subcellularLocation>
        <location evidence="1">Cytoplasm</location>
    </subcellularLocation>
</comment>
<dbReference type="InterPro" id="IPR036691">
    <property type="entry name" value="Endo/exonu/phosph_ase_sf"/>
</dbReference>
<organism evidence="11 12">
    <name type="scientific">[Candida] railenensis</name>
    <dbReference type="NCBI Taxonomy" id="45579"/>
    <lineage>
        <taxon>Eukaryota</taxon>
        <taxon>Fungi</taxon>
        <taxon>Dikarya</taxon>
        <taxon>Ascomycota</taxon>
        <taxon>Saccharomycotina</taxon>
        <taxon>Pichiomycetes</taxon>
        <taxon>Debaryomycetaceae</taxon>
        <taxon>Kurtzmaniella</taxon>
    </lineage>
</organism>
<dbReference type="GO" id="GO:0004439">
    <property type="term" value="F:phosphatidylinositol-4,5-bisphosphate 5-phosphatase activity"/>
    <property type="evidence" value="ECO:0007669"/>
    <property type="project" value="UniProtKB-EC"/>
</dbReference>
<keyword evidence="12" id="KW-1185">Reference proteome</keyword>
<dbReference type="GO" id="GO:0043813">
    <property type="term" value="F:phosphatidylinositol-3,5-bisphosphate 5-phosphatase activity"/>
    <property type="evidence" value="ECO:0007669"/>
    <property type="project" value="TreeGrafter"/>
</dbReference>
<dbReference type="SMART" id="SM00128">
    <property type="entry name" value="IPPc"/>
    <property type="match status" value="1"/>
</dbReference>
<dbReference type="InterPro" id="IPR046985">
    <property type="entry name" value="IP5"/>
</dbReference>
<comment type="similarity">
    <text evidence="2">Belongs to the synaptojanin family.</text>
</comment>
<dbReference type="PANTHER" id="PTHR11200:SF269">
    <property type="entry name" value="PHOSPHATIDYLINOSITOL 4,5-BISPHOSPHATE 5-PHOSPHATASE INP51"/>
    <property type="match status" value="1"/>
</dbReference>
<dbReference type="PANTHER" id="PTHR11200">
    <property type="entry name" value="INOSITOL 5-PHOSPHATASE"/>
    <property type="match status" value="1"/>
</dbReference>
<feature type="compositionally biased region" description="Basic residues" evidence="9">
    <location>
        <begin position="37"/>
        <end position="48"/>
    </location>
</feature>
<feature type="compositionally biased region" description="Low complexity" evidence="9">
    <location>
        <begin position="58"/>
        <end position="71"/>
    </location>
</feature>